<reference evidence="1 2" key="1">
    <citation type="submission" date="2016-10" db="EMBL/GenBank/DDBJ databases">
        <authorList>
            <person name="de Groot N.N."/>
        </authorList>
    </citation>
    <scope>NUCLEOTIDE SEQUENCE [LARGE SCALE GENOMIC DNA]</scope>
    <source>
        <strain evidence="1 2">CGMCC 4.2022</strain>
    </source>
</reference>
<dbReference type="OrthoDB" id="3871768at2"/>
<organism evidence="1 2">
    <name type="scientific">Actinacidiphila guanduensis</name>
    <dbReference type="NCBI Taxonomy" id="310781"/>
    <lineage>
        <taxon>Bacteria</taxon>
        <taxon>Bacillati</taxon>
        <taxon>Actinomycetota</taxon>
        <taxon>Actinomycetes</taxon>
        <taxon>Kitasatosporales</taxon>
        <taxon>Streptomycetaceae</taxon>
        <taxon>Actinacidiphila</taxon>
    </lineage>
</organism>
<dbReference type="AlphaFoldDB" id="A0A1H0IY46"/>
<name>A0A1H0IY46_9ACTN</name>
<gene>
    <name evidence="1" type="ORF">SAMN05216259_109155</name>
</gene>
<evidence type="ECO:0000313" key="1">
    <source>
        <dbReference type="EMBL" id="SDO36130.1"/>
    </source>
</evidence>
<proteinExistence type="predicted"/>
<dbReference type="STRING" id="310781.SAMN05216259_109155"/>
<dbReference type="RefSeq" id="WP_093786057.1">
    <property type="nucleotide sequence ID" value="NZ_FNIE01000009.1"/>
</dbReference>
<protein>
    <submittedName>
        <fullName evidence="1">Uncharacterized protein</fullName>
    </submittedName>
</protein>
<keyword evidence="2" id="KW-1185">Reference proteome</keyword>
<accession>A0A1H0IY46</accession>
<dbReference type="EMBL" id="FNIE01000009">
    <property type="protein sequence ID" value="SDO36130.1"/>
    <property type="molecule type" value="Genomic_DNA"/>
</dbReference>
<sequence length="120" mass="12752">MTSDDVWPGAVRQAAEELGYRGADVPRTVAGILGALHAKRRDAFHADLAALSHGIAFEVFLDQWWTQAVVDAAPDEHAREAALEFADLAVAYRISAGDGPTLSTAEVEQMIGLHLSAGAQ</sequence>
<evidence type="ECO:0000313" key="2">
    <source>
        <dbReference type="Proteomes" id="UP000199341"/>
    </source>
</evidence>
<dbReference type="Proteomes" id="UP000199341">
    <property type="component" value="Unassembled WGS sequence"/>
</dbReference>